<evidence type="ECO:0000256" key="4">
    <source>
        <dbReference type="ARBA" id="ARBA00023163"/>
    </source>
</evidence>
<evidence type="ECO:0000313" key="6">
    <source>
        <dbReference type="EMBL" id="VEB45418.1"/>
    </source>
</evidence>
<reference evidence="6 7" key="1">
    <citation type="submission" date="2018-12" db="EMBL/GenBank/DDBJ databases">
        <authorList>
            <consortium name="Pathogen Informatics"/>
        </authorList>
    </citation>
    <scope>NUCLEOTIDE SEQUENCE [LARGE SCALE GENOMIC DNA]</scope>
    <source>
        <strain evidence="6 7">NCTC9695</strain>
    </source>
</reference>
<dbReference type="Gene3D" id="3.40.190.290">
    <property type="match status" value="1"/>
</dbReference>
<keyword evidence="2" id="KW-0805">Transcription regulation</keyword>
<dbReference type="FunFam" id="1.10.10.10:FF:000001">
    <property type="entry name" value="LysR family transcriptional regulator"/>
    <property type="match status" value="1"/>
</dbReference>
<dbReference type="Pfam" id="PF00126">
    <property type="entry name" value="HTH_1"/>
    <property type="match status" value="1"/>
</dbReference>
<evidence type="ECO:0000256" key="1">
    <source>
        <dbReference type="ARBA" id="ARBA00009437"/>
    </source>
</evidence>
<evidence type="ECO:0000259" key="5">
    <source>
        <dbReference type="PROSITE" id="PS50931"/>
    </source>
</evidence>
<accession>A0A3S4HR34</accession>
<dbReference type="AlphaFoldDB" id="A0A3S4HR34"/>
<name>A0A3S4HR34_CHRVL</name>
<dbReference type="PRINTS" id="PR00039">
    <property type="entry name" value="HTHLYSR"/>
</dbReference>
<dbReference type="SUPFAM" id="SSF46785">
    <property type="entry name" value="Winged helix' DNA-binding domain"/>
    <property type="match status" value="1"/>
</dbReference>
<keyword evidence="3" id="KW-0238">DNA-binding</keyword>
<dbReference type="EMBL" id="LR134182">
    <property type="protein sequence ID" value="VEB45418.1"/>
    <property type="molecule type" value="Genomic_DNA"/>
</dbReference>
<dbReference type="InterPro" id="IPR036388">
    <property type="entry name" value="WH-like_DNA-bd_sf"/>
</dbReference>
<dbReference type="PANTHER" id="PTHR30537:SF5">
    <property type="entry name" value="HTH-TYPE TRANSCRIPTIONAL ACTIVATOR TTDR-RELATED"/>
    <property type="match status" value="1"/>
</dbReference>
<proteinExistence type="inferred from homology"/>
<dbReference type="Gene3D" id="1.10.10.10">
    <property type="entry name" value="Winged helix-like DNA-binding domain superfamily/Winged helix DNA-binding domain"/>
    <property type="match status" value="1"/>
</dbReference>
<dbReference type="PROSITE" id="PS50931">
    <property type="entry name" value="HTH_LYSR"/>
    <property type="match status" value="1"/>
</dbReference>
<dbReference type="InterPro" id="IPR036390">
    <property type="entry name" value="WH_DNA-bd_sf"/>
</dbReference>
<evidence type="ECO:0000313" key="7">
    <source>
        <dbReference type="Proteomes" id="UP000275777"/>
    </source>
</evidence>
<evidence type="ECO:0000256" key="2">
    <source>
        <dbReference type="ARBA" id="ARBA00023015"/>
    </source>
</evidence>
<organism evidence="6 7">
    <name type="scientific">Chromobacterium violaceum</name>
    <dbReference type="NCBI Taxonomy" id="536"/>
    <lineage>
        <taxon>Bacteria</taxon>
        <taxon>Pseudomonadati</taxon>
        <taxon>Pseudomonadota</taxon>
        <taxon>Betaproteobacteria</taxon>
        <taxon>Neisseriales</taxon>
        <taxon>Chromobacteriaceae</taxon>
        <taxon>Chromobacterium</taxon>
    </lineage>
</organism>
<dbReference type="PANTHER" id="PTHR30537">
    <property type="entry name" value="HTH-TYPE TRANSCRIPTIONAL REGULATOR"/>
    <property type="match status" value="1"/>
</dbReference>
<dbReference type="InterPro" id="IPR005119">
    <property type="entry name" value="LysR_subst-bd"/>
</dbReference>
<dbReference type="CDD" id="cd08422">
    <property type="entry name" value="PBP2_CrgA_like"/>
    <property type="match status" value="1"/>
</dbReference>
<evidence type="ECO:0000256" key="3">
    <source>
        <dbReference type="ARBA" id="ARBA00023125"/>
    </source>
</evidence>
<protein>
    <submittedName>
        <fullName evidence="6">D-malate degradation protein R</fullName>
    </submittedName>
</protein>
<dbReference type="Pfam" id="PF03466">
    <property type="entry name" value="LysR_substrate"/>
    <property type="match status" value="1"/>
</dbReference>
<sequence>MDTLKALMVFMTTAENGSFSDAARKLGVSPAAISQSIARLEQELEVRLFNRTTRQLTLTEDGRRFYAQCRGPVNNLDSAINQLKASRDEPAGHLRVSMPNSFGRRFILPIMGEFCERYPKVRVFFGLDDHFSDLIEDGYDVGVRTGMMPDSRMVARNLAQMPLYVVASPEYWDQHGRPSSPEELSGYDCINFQFPTSGRLFKWEFDRKGERIPLEVNGTYTLNDMEAVAELARLGMGVAQLPGHEVVHLIRSGELEPVLTDMVSLERSIYICFPHRDHIAPRTRVFVDFVVEKLADHPDIMADLPGWTCLPSAARCNRAWACSDRHPLR</sequence>
<comment type="similarity">
    <text evidence="1">Belongs to the LysR transcriptional regulatory family.</text>
</comment>
<gene>
    <name evidence="6" type="primary">dmlR_24</name>
    <name evidence="6" type="ORF">NCTC9695_05931</name>
</gene>
<dbReference type="GO" id="GO:0003700">
    <property type="term" value="F:DNA-binding transcription factor activity"/>
    <property type="evidence" value="ECO:0007669"/>
    <property type="project" value="InterPro"/>
</dbReference>
<dbReference type="SUPFAM" id="SSF53850">
    <property type="entry name" value="Periplasmic binding protein-like II"/>
    <property type="match status" value="1"/>
</dbReference>
<dbReference type="Proteomes" id="UP000275777">
    <property type="component" value="Chromosome"/>
</dbReference>
<dbReference type="InterPro" id="IPR000847">
    <property type="entry name" value="LysR_HTH_N"/>
</dbReference>
<feature type="domain" description="HTH lysR-type" evidence="5">
    <location>
        <begin position="1"/>
        <end position="59"/>
    </location>
</feature>
<dbReference type="InterPro" id="IPR058163">
    <property type="entry name" value="LysR-type_TF_proteobact-type"/>
</dbReference>
<dbReference type="GO" id="GO:0003677">
    <property type="term" value="F:DNA binding"/>
    <property type="evidence" value="ECO:0007669"/>
    <property type="project" value="UniProtKB-KW"/>
</dbReference>
<keyword evidence="4" id="KW-0804">Transcription</keyword>